<proteinExistence type="predicted"/>
<dbReference type="PANTHER" id="PTHR23508:SF10">
    <property type="entry name" value="CARBOXYLIC ACID TRANSPORTER PROTEIN HOMOLOG"/>
    <property type="match status" value="1"/>
</dbReference>
<reference evidence="8 10" key="2">
    <citation type="submission" date="2018-08" db="EMBL/GenBank/DDBJ databases">
        <title>Genomic Encyclopedia of Archaeal and Bacterial Type Strains, Phase II (KMG-II): from individual species to whole genera.</title>
        <authorList>
            <person name="Goeker M."/>
        </authorList>
    </citation>
    <scope>NUCLEOTIDE SEQUENCE [LARGE SCALE GENOMIC DNA]</scope>
    <source>
        <strain evidence="8 10">DSM 2261</strain>
    </source>
</reference>
<keyword evidence="10" id="KW-1185">Reference proteome</keyword>
<feature type="transmembrane region" description="Helical" evidence="5">
    <location>
        <begin position="296"/>
        <end position="314"/>
    </location>
</feature>
<evidence type="ECO:0000256" key="2">
    <source>
        <dbReference type="ARBA" id="ARBA00022692"/>
    </source>
</evidence>
<dbReference type="Pfam" id="PF07690">
    <property type="entry name" value="MFS_1"/>
    <property type="match status" value="1"/>
</dbReference>
<feature type="transmembrane region" description="Helical" evidence="5">
    <location>
        <begin position="110"/>
        <end position="128"/>
    </location>
</feature>
<comment type="subcellular location">
    <subcellularLocation>
        <location evidence="1">Membrane</location>
        <topology evidence="1">Multi-pass membrane protein</topology>
    </subcellularLocation>
</comment>
<evidence type="ECO:0000313" key="8">
    <source>
        <dbReference type="EMBL" id="REG24985.1"/>
    </source>
</evidence>
<evidence type="ECO:0000256" key="5">
    <source>
        <dbReference type="SAM" id="Phobius"/>
    </source>
</evidence>
<accession>A0AAC8Q8N6</accession>
<dbReference type="Proteomes" id="UP000256345">
    <property type="component" value="Unassembled WGS sequence"/>
</dbReference>
<dbReference type="Gene3D" id="1.20.1250.20">
    <property type="entry name" value="MFS general substrate transporter like domains"/>
    <property type="match status" value="1"/>
</dbReference>
<feature type="transmembrane region" description="Helical" evidence="5">
    <location>
        <begin position="266"/>
        <end position="284"/>
    </location>
</feature>
<keyword evidence="2 5" id="KW-0812">Transmembrane</keyword>
<feature type="transmembrane region" description="Helical" evidence="5">
    <location>
        <begin position="320"/>
        <end position="340"/>
    </location>
</feature>
<feature type="transmembrane region" description="Helical" evidence="5">
    <location>
        <begin position="226"/>
        <end position="246"/>
    </location>
</feature>
<evidence type="ECO:0000256" key="1">
    <source>
        <dbReference type="ARBA" id="ARBA00004141"/>
    </source>
</evidence>
<feature type="transmembrane region" description="Helical" evidence="5">
    <location>
        <begin position="384"/>
        <end position="405"/>
    </location>
</feature>
<dbReference type="EMBL" id="QUMU01000013">
    <property type="protein sequence ID" value="REG24985.1"/>
    <property type="molecule type" value="Genomic_DNA"/>
</dbReference>
<feature type="domain" description="Major facilitator superfamily (MFS) profile" evidence="6">
    <location>
        <begin position="16"/>
        <end position="408"/>
    </location>
</feature>
<dbReference type="PANTHER" id="PTHR23508">
    <property type="entry name" value="CARBOXYLIC ACID TRANSPORTER PROTEIN HOMOLOG"/>
    <property type="match status" value="1"/>
</dbReference>
<evidence type="ECO:0000259" key="6">
    <source>
        <dbReference type="PROSITE" id="PS50850"/>
    </source>
</evidence>
<dbReference type="PROSITE" id="PS50850">
    <property type="entry name" value="MFS"/>
    <property type="match status" value="1"/>
</dbReference>
<feature type="transmembrane region" description="Helical" evidence="5">
    <location>
        <begin position="21"/>
        <end position="42"/>
    </location>
</feature>
<dbReference type="Proteomes" id="UP000035579">
    <property type="component" value="Chromosome"/>
</dbReference>
<feature type="transmembrane region" description="Helical" evidence="5">
    <location>
        <begin position="361"/>
        <end position="378"/>
    </location>
</feature>
<dbReference type="SUPFAM" id="SSF103473">
    <property type="entry name" value="MFS general substrate transporter"/>
    <property type="match status" value="1"/>
</dbReference>
<dbReference type="RefSeq" id="WP_211276519.1">
    <property type="nucleotide sequence ID" value="NZ_CP011509.1"/>
</dbReference>
<feature type="transmembrane region" description="Helical" evidence="5">
    <location>
        <begin position="54"/>
        <end position="74"/>
    </location>
</feature>
<dbReference type="InterPro" id="IPR036259">
    <property type="entry name" value="MFS_trans_sf"/>
</dbReference>
<dbReference type="AlphaFoldDB" id="A0AAC8Q8N6"/>
<evidence type="ECO:0000313" key="10">
    <source>
        <dbReference type="Proteomes" id="UP000256345"/>
    </source>
</evidence>
<dbReference type="GO" id="GO:0046943">
    <property type="term" value="F:carboxylic acid transmembrane transporter activity"/>
    <property type="evidence" value="ECO:0007669"/>
    <property type="project" value="TreeGrafter"/>
</dbReference>
<dbReference type="InterPro" id="IPR020846">
    <property type="entry name" value="MFS_dom"/>
</dbReference>
<feature type="transmembrane region" description="Helical" evidence="5">
    <location>
        <begin position="81"/>
        <end position="104"/>
    </location>
</feature>
<dbReference type="PROSITE" id="PS00217">
    <property type="entry name" value="SUGAR_TRANSPORT_2"/>
    <property type="match status" value="1"/>
</dbReference>
<gene>
    <name evidence="7" type="ORF">AA314_04485</name>
    <name evidence="8" type="ORF">ATI61_11348</name>
</gene>
<keyword evidence="4 5" id="KW-0472">Membrane</keyword>
<evidence type="ECO:0000313" key="7">
    <source>
        <dbReference type="EMBL" id="AKJ02859.1"/>
    </source>
</evidence>
<name>A0AAC8Q8N6_9BACT</name>
<feature type="transmembrane region" description="Helical" evidence="5">
    <location>
        <begin position="166"/>
        <end position="185"/>
    </location>
</feature>
<dbReference type="InterPro" id="IPR011701">
    <property type="entry name" value="MFS"/>
</dbReference>
<keyword evidence="3 5" id="KW-1133">Transmembrane helix</keyword>
<evidence type="ECO:0000313" key="9">
    <source>
        <dbReference type="Proteomes" id="UP000035579"/>
    </source>
</evidence>
<dbReference type="GO" id="GO:0005886">
    <property type="term" value="C:plasma membrane"/>
    <property type="evidence" value="ECO:0007669"/>
    <property type="project" value="TreeGrafter"/>
</dbReference>
<evidence type="ECO:0000256" key="3">
    <source>
        <dbReference type="ARBA" id="ARBA00022989"/>
    </source>
</evidence>
<organism evidence="7 9">
    <name type="scientific">Archangium gephyra</name>
    <dbReference type="NCBI Taxonomy" id="48"/>
    <lineage>
        <taxon>Bacteria</taxon>
        <taxon>Pseudomonadati</taxon>
        <taxon>Myxococcota</taxon>
        <taxon>Myxococcia</taxon>
        <taxon>Myxococcales</taxon>
        <taxon>Cystobacterineae</taxon>
        <taxon>Archangiaceae</taxon>
        <taxon>Archangium</taxon>
    </lineage>
</organism>
<reference evidence="7 9" key="1">
    <citation type="submission" date="2015-05" db="EMBL/GenBank/DDBJ databases">
        <title>Genome assembly of Archangium gephyra DSM 2261.</title>
        <authorList>
            <person name="Sharma G."/>
            <person name="Subramanian S."/>
        </authorList>
    </citation>
    <scope>NUCLEOTIDE SEQUENCE [LARGE SCALE GENOMIC DNA]</scope>
    <source>
        <strain evidence="7 9">DSM 2261</strain>
    </source>
</reference>
<evidence type="ECO:0000256" key="4">
    <source>
        <dbReference type="ARBA" id="ARBA00023136"/>
    </source>
</evidence>
<protein>
    <submittedName>
        <fullName evidence="8">MFS family arabinose efflux permease</fullName>
    </submittedName>
    <submittedName>
        <fullName evidence="7">Transporter, MFS superfamily</fullName>
    </submittedName>
</protein>
<dbReference type="InterPro" id="IPR005829">
    <property type="entry name" value="Sugar_transporter_CS"/>
</dbReference>
<feature type="transmembrane region" description="Helical" evidence="5">
    <location>
        <begin position="140"/>
        <end position="160"/>
    </location>
</feature>
<dbReference type="KEGG" id="age:AA314_04485"/>
<sequence>MIFSWYQEADSTQRRALWAGSLGWMLDSMDTMLYALVLTHLMRDFAMTERVAGLLGSLTLLSSALGGALFGVLADRLGRKWALMASILVYSAFTAACGLTQTITQLAVCRVLLGLGMGGEWATGAALISETWPAKHRGKALGLMQSSWAVGYAVAAVVTALVLPRFGWRAVFFVGVLPALLTLWIRREVPESQRWKDLQEGPRGQGAPQAGMAEALREPAVLRGMAIAATVNAATMFAWWGLFTWIPRFLGLPLEQGGAGLGIVKSTTWIVLMQVGMWLGYVSFGFISDRFRPKPTYITYLLVAAGLVLVYARVRDATVLLFLGPLVAFFGTGYFTGFGVMTAEMFPTRIRATAQGFTYNLGRAVSAAAPFAVGSLAVDHGLRVAFHLVAAAFLVAGVLAFLLPVGERRELE</sequence>
<dbReference type="EMBL" id="CP011509">
    <property type="protein sequence ID" value="AKJ02859.1"/>
    <property type="molecule type" value="Genomic_DNA"/>
</dbReference>